<comment type="subcellular location">
    <subcellularLocation>
        <location evidence="1">Membrane</location>
        <topology evidence="1">Single-pass membrane protein</topology>
    </subcellularLocation>
</comment>
<feature type="transmembrane region" description="Helical" evidence="6">
    <location>
        <begin position="65"/>
        <end position="86"/>
    </location>
</feature>
<dbReference type="VEuPathDB" id="FungiDB:ASPGLDRAFT_41555"/>
<evidence type="ECO:0000256" key="1">
    <source>
        <dbReference type="ARBA" id="ARBA00004167"/>
    </source>
</evidence>
<gene>
    <name evidence="7" type="ORF">ASPGLDRAFT_41555</name>
</gene>
<dbReference type="GO" id="GO:0016020">
    <property type="term" value="C:membrane"/>
    <property type="evidence" value="ECO:0007669"/>
    <property type="project" value="UniProtKB-SubCell"/>
</dbReference>
<dbReference type="InterPro" id="IPR051694">
    <property type="entry name" value="Immunoregulatory_rcpt-like"/>
</dbReference>
<keyword evidence="3 6" id="KW-1133">Transmembrane helix</keyword>
<reference evidence="8" key="1">
    <citation type="journal article" date="2017" name="Genome Biol.">
        <title>Comparative genomics reveals high biological diversity and specific adaptations in the industrially and medically important fungal genus Aspergillus.</title>
        <authorList>
            <person name="de Vries R.P."/>
            <person name="Riley R."/>
            <person name="Wiebenga A."/>
            <person name="Aguilar-Osorio G."/>
            <person name="Amillis S."/>
            <person name="Uchima C.A."/>
            <person name="Anderluh G."/>
            <person name="Asadollahi M."/>
            <person name="Askin M."/>
            <person name="Barry K."/>
            <person name="Battaglia E."/>
            <person name="Bayram O."/>
            <person name="Benocci T."/>
            <person name="Braus-Stromeyer S.A."/>
            <person name="Caldana C."/>
            <person name="Canovas D."/>
            <person name="Cerqueira G.C."/>
            <person name="Chen F."/>
            <person name="Chen W."/>
            <person name="Choi C."/>
            <person name="Clum A."/>
            <person name="Dos Santos R.A."/>
            <person name="Damasio A.R."/>
            <person name="Diallinas G."/>
            <person name="Emri T."/>
            <person name="Fekete E."/>
            <person name="Flipphi M."/>
            <person name="Freyberg S."/>
            <person name="Gallo A."/>
            <person name="Gournas C."/>
            <person name="Habgood R."/>
            <person name="Hainaut M."/>
            <person name="Harispe M.L."/>
            <person name="Henrissat B."/>
            <person name="Hilden K.S."/>
            <person name="Hope R."/>
            <person name="Hossain A."/>
            <person name="Karabika E."/>
            <person name="Karaffa L."/>
            <person name="Karanyi Z."/>
            <person name="Krasevec N."/>
            <person name="Kuo A."/>
            <person name="Kusch H."/>
            <person name="LaButti K."/>
            <person name="Lagendijk E.L."/>
            <person name="Lapidus A."/>
            <person name="Levasseur A."/>
            <person name="Lindquist E."/>
            <person name="Lipzen A."/>
            <person name="Logrieco A.F."/>
            <person name="MacCabe A."/>
            <person name="Maekelae M.R."/>
            <person name="Malavazi I."/>
            <person name="Melin P."/>
            <person name="Meyer V."/>
            <person name="Mielnichuk N."/>
            <person name="Miskei M."/>
            <person name="Molnar A.P."/>
            <person name="Mule G."/>
            <person name="Ngan C.Y."/>
            <person name="Orejas M."/>
            <person name="Orosz E."/>
            <person name="Ouedraogo J.P."/>
            <person name="Overkamp K.M."/>
            <person name="Park H.-S."/>
            <person name="Perrone G."/>
            <person name="Piumi F."/>
            <person name="Punt P.J."/>
            <person name="Ram A.F."/>
            <person name="Ramon A."/>
            <person name="Rauscher S."/>
            <person name="Record E."/>
            <person name="Riano-Pachon D.M."/>
            <person name="Robert V."/>
            <person name="Roehrig J."/>
            <person name="Ruller R."/>
            <person name="Salamov A."/>
            <person name="Salih N.S."/>
            <person name="Samson R.A."/>
            <person name="Sandor E."/>
            <person name="Sanguinetti M."/>
            <person name="Schuetze T."/>
            <person name="Sepcic K."/>
            <person name="Shelest E."/>
            <person name="Sherlock G."/>
            <person name="Sophianopoulou V."/>
            <person name="Squina F.M."/>
            <person name="Sun H."/>
            <person name="Susca A."/>
            <person name="Todd R.B."/>
            <person name="Tsang A."/>
            <person name="Unkles S.E."/>
            <person name="van de Wiele N."/>
            <person name="van Rossen-Uffink D."/>
            <person name="Oliveira J.V."/>
            <person name="Vesth T.C."/>
            <person name="Visser J."/>
            <person name="Yu J.-H."/>
            <person name="Zhou M."/>
            <person name="Andersen M.R."/>
            <person name="Archer D.B."/>
            <person name="Baker S.E."/>
            <person name="Benoit I."/>
            <person name="Brakhage A.A."/>
            <person name="Braus G.H."/>
            <person name="Fischer R."/>
            <person name="Frisvad J.C."/>
            <person name="Goldman G.H."/>
            <person name="Houbraken J."/>
            <person name="Oakley B."/>
            <person name="Pocsi I."/>
            <person name="Scazzocchio C."/>
            <person name="Seiboth B."/>
            <person name="vanKuyk P.A."/>
            <person name="Wortman J."/>
            <person name="Dyer P.S."/>
            <person name="Grigoriev I.V."/>
        </authorList>
    </citation>
    <scope>NUCLEOTIDE SEQUENCE [LARGE SCALE GENOMIC DNA]</scope>
    <source>
        <strain evidence="8">CBS 516.65</strain>
    </source>
</reference>
<feature type="compositionally biased region" description="Basic and acidic residues" evidence="5">
    <location>
        <begin position="120"/>
        <end position="151"/>
    </location>
</feature>
<dbReference type="STRING" id="1160497.A0A1L9W0C2"/>
<evidence type="ECO:0000256" key="6">
    <source>
        <dbReference type="SAM" id="Phobius"/>
    </source>
</evidence>
<dbReference type="CDD" id="cd12087">
    <property type="entry name" value="TM_EGFR-like"/>
    <property type="match status" value="1"/>
</dbReference>
<evidence type="ECO:0000256" key="4">
    <source>
        <dbReference type="ARBA" id="ARBA00023136"/>
    </source>
</evidence>
<organism evidence="7 8">
    <name type="scientific">Aspergillus glaucus CBS 516.65</name>
    <dbReference type="NCBI Taxonomy" id="1160497"/>
    <lineage>
        <taxon>Eukaryota</taxon>
        <taxon>Fungi</taxon>
        <taxon>Dikarya</taxon>
        <taxon>Ascomycota</taxon>
        <taxon>Pezizomycotina</taxon>
        <taxon>Eurotiomycetes</taxon>
        <taxon>Eurotiomycetidae</taxon>
        <taxon>Eurotiales</taxon>
        <taxon>Aspergillaceae</taxon>
        <taxon>Aspergillus</taxon>
        <taxon>Aspergillus subgen. Aspergillus</taxon>
    </lineage>
</organism>
<dbReference type="GO" id="GO:0071944">
    <property type="term" value="C:cell periphery"/>
    <property type="evidence" value="ECO:0007669"/>
    <property type="project" value="UniProtKB-ARBA"/>
</dbReference>
<dbReference type="OrthoDB" id="5215637at2759"/>
<sequence>MTSCDGTPTSETWCCGINNTECCNSDKAITIAASFGSSTSTPSTSPSGSPSADNSSAGLSDGAKAGIGVGAAVGSIAIIAAVSFWFMRRRRQKSTGDVDMTDVMSTGPVYQGFTAVQDQGPRELDGRGMAHEKPAGVEDIRHELPGESGHR</sequence>
<feature type="region of interest" description="Disordered" evidence="5">
    <location>
        <begin position="36"/>
        <end position="63"/>
    </location>
</feature>
<dbReference type="RefSeq" id="XP_022406189.1">
    <property type="nucleotide sequence ID" value="XM_022545434.1"/>
</dbReference>
<proteinExistence type="predicted"/>
<dbReference type="PANTHER" id="PTHR15549">
    <property type="entry name" value="PAIRED IMMUNOGLOBULIN-LIKE TYPE 2 RECEPTOR"/>
    <property type="match status" value="1"/>
</dbReference>
<keyword evidence="2 6" id="KW-0812">Transmembrane</keyword>
<dbReference type="PANTHER" id="PTHR15549:SF27">
    <property type="entry name" value="CHITIN-BINDING TYPE-1 DOMAIN-CONTAINING PROTEIN"/>
    <property type="match status" value="1"/>
</dbReference>
<feature type="region of interest" description="Disordered" evidence="5">
    <location>
        <begin position="111"/>
        <end position="151"/>
    </location>
</feature>
<evidence type="ECO:0000256" key="5">
    <source>
        <dbReference type="SAM" id="MobiDB-lite"/>
    </source>
</evidence>
<evidence type="ECO:0000256" key="2">
    <source>
        <dbReference type="ARBA" id="ARBA00022692"/>
    </source>
</evidence>
<dbReference type="AlphaFoldDB" id="A0A1L9W0C2"/>
<dbReference type="EMBL" id="KV878888">
    <property type="protein sequence ID" value="OJJ89527.1"/>
    <property type="molecule type" value="Genomic_DNA"/>
</dbReference>
<name>A0A1L9W0C2_ASPGL</name>
<dbReference type="GeneID" id="34461695"/>
<evidence type="ECO:0008006" key="9">
    <source>
        <dbReference type="Google" id="ProtNLM"/>
    </source>
</evidence>
<protein>
    <recommendedName>
        <fullName evidence="9">Mid2 domain-containing protein</fullName>
    </recommendedName>
</protein>
<keyword evidence="4 6" id="KW-0472">Membrane</keyword>
<keyword evidence="8" id="KW-1185">Reference proteome</keyword>
<dbReference type="Proteomes" id="UP000184300">
    <property type="component" value="Unassembled WGS sequence"/>
</dbReference>
<evidence type="ECO:0000313" key="8">
    <source>
        <dbReference type="Proteomes" id="UP000184300"/>
    </source>
</evidence>
<evidence type="ECO:0000256" key="3">
    <source>
        <dbReference type="ARBA" id="ARBA00022989"/>
    </source>
</evidence>
<evidence type="ECO:0000313" key="7">
    <source>
        <dbReference type="EMBL" id="OJJ89527.1"/>
    </source>
</evidence>
<accession>A0A1L9W0C2</accession>